<dbReference type="Pfam" id="PF05934">
    <property type="entry name" value="MCLC"/>
    <property type="match status" value="1"/>
</dbReference>
<evidence type="ECO:0000256" key="1">
    <source>
        <dbReference type="ARBA" id="ARBA00004141"/>
    </source>
</evidence>
<dbReference type="Proteomes" id="UP001164746">
    <property type="component" value="Chromosome 13"/>
</dbReference>
<organism evidence="8 9">
    <name type="scientific">Mya arenaria</name>
    <name type="common">Soft-shell clam</name>
    <dbReference type="NCBI Taxonomy" id="6604"/>
    <lineage>
        <taxon>Eukaryota</taxon>
        <taxon>Metazoa</taxon>
        <taxon>Spiralia</taxon>
        <taxon>Lophotrochozoa</taxon>
        <taxon>Mollusca</taxon>
        <taxon>Bivalvia</taxon>
        <taxon>Autobranchia</taxon>
        <taxon>Heteroconchia</taxon>
        <taxon>Euheterodonta</taxon>
        <taxon>Imparidentia</taxon>
        <taxon>Neoheterodontei</taxon>
        <taxon>Myida</taxon>
        <taxon>Myoidea</taxon>
        <taxon>Myidae</taxon>
        <taxon>Mya</taxon>
    </lineage>
</organism>
<dbReference type="PANTHER" id="PTHR34093">
    <property type="entry name" value="CHLORIDE CHANNEL CLIC-LIKE PROTEIN 1"/>
    <property type="match status" value="1"/>
</dbReference>
<feature type="transmembrane region" description="Helical" evidence="7">
    <location>
        <begin position="31"/>
        <end position="53"/>
    </location>
</feature>
<sequence length="140" mass="16428">MIHHVASSNLSRMEKMALWLENKIGLKLDRLIQFFMLVALASIVLLVEVRIGIPWRKRVGQLIILMFVVSIPWTWLELYKQAEIKQQSMATRTTPSECENGEQDYWTSLKSYFTLQDDKCLEYYEHLMIDPVIKVPPTKV</sequence>
<keyword evidence="4 7" id="KW-0812">Transmembrane</keyword>
<evidence type="ECO:0000256" key="7">
    <source>
        <dbReference type="SAM" id="Phobius"/>
    </source>
</evidence>
<dbReference type="EMBL" id="CP111024">
    <property type="protein sequence ID" value="WAR23576.1"/>
    <property type="molecule type" value="Genomic_DNA"/>
</dbReference>
<gene>
    <name evidence="8" type="ORF">MAR_037245</name>
</gene>
<evidence type="ECO:0000256" key="6">
    <source>
        <dbReference type="ARBA" id="ARBA00023136"/>
    </source>
</evidence>
<reference evidence="8" key="1">
    <citation type="submission" date="2022-11" db="EMBL/GenBank/DDBJ databases">
        <title>Centuries of genome instability and evolution in soft-shell clam transmissible cancer (bioRxiv).</title>
        <authorList>
            <person name="Hart S.F.M."/>
            <person name="Yonemitsu M.A."/>
            <person name="Giersch R.M."/>
            <person name="Beal B.F."/>
            <person name="Arriagada G."/>
            <person name="Davis B.W."/>
            <person name="Ostrander E.A."/>
            <person name="Goff S.P."/>
            <person name="Metzger M.J."/>
        </authorList>
    </citation>
    <scope>NUCLEOTIDE SEQUENCE</scope>
    <source>
        <strain evidence="8">MELC-2E11</strain>
        <tissue evidence="8">Siphon/mantle</tissue>
    </source>
</reference>
<accession>A0ABY7FWM4</accession>
<proteinExistence type="inferred from homology"/>
<protein>
    <recommendedName>
        <fullName evidence="3">Chloride channel CLIC-like protein 1</fullName>
    </recommendedName>
</protein>
<keyword evidence="5 7" id="KW-1133">Transmembrane helix</keyword>
<keyword evidence="6 7" id="KW-0472">Membrane</keyword>
<evidence type="ECO:0000313" key="8">
    <source>
        <dbReference type="EMBL" id="WAR23576.1"/>
    </source>
</evidence>
<evidence type="ECO:0000256" key="4">
    <source>
        <dbReference type="ARBA" id="ARBA00022692"/>
    </source>
</evidence>
<evidence type="ECO:0000256" key="3">
    <source>
        <dbReference type="ARBA" id="ARBA00015571"/>
    </source>
</evidence>
<comment type="similarity">
    <text evidence="2">Belongs to the chloride channel MCLC family.</text>
</comment>
<evidence type="ECO:0000256" key="5">
    <source>
        <dbReference type="ARBA" id="ARBA00022989"/>
    </source>
</evidence>
<dbReference type="PANTHER" id="PTHR34093:SF1">
    <property type="entry name" value="CHLORIDE CHANNEL CLIC-LIKE PROTEIN 1"/>
    <property type="match status" value="1"/>
</dbReference>
<comment type="subcellular location">
    <subcellularLocation>
        <location evidence="1">Membrane</location>
        <topology evidence="1">Multi-pass membrane protein</topology>
    </subcellularLocation>
</comment>
<evidence type="ECO:0000313" key="9">
    <source>
        <dbReference type="Proteomes" id="UP001164746"/>
    </source>
</evidence>
<dbReference type="InterPro" id="IPR009231">
    <property type="entry name" value="Chloride_chnl_CLIC-like"/>
</dbReference>
<keyword evidence="9" id="KW-1185">Reference proteome</keyword>
<evidence type="ECO:0000256" key="2">
    <source>
        <dbReference type="ARBA" id="ARBA00005944"/>
    </source>
</evidence>
<name>A0ABY7FWM4_MYAAR</name>
<feature type="transmembrane region" description="Helical" evidence="7">
    <location>
        <begin position="59"/>
        <end position="79"/>
    </location>
</feature>